<feature type="compositionally biased region" description="Basic and acidic residues" evidence="1">
    <location>
        <begin position="29"/>
        <end position="39"/>
    </location>
</feature>
<gene>
    <name evidence="2" type="ORF">APZ42_031655</name>
</gene>
<dbReference type="PANTHER" id="PTHR33223">
    <property type="entry name" value="CCHC-TYPE DOMAIN-CONTAINING PROTEIN"/>
    <property type="match status" value="1"/>
</dbReference>
<evidence type="ECO:0008006" key="4">
    <source>
        <dbReference type="Google" id="ProtNLM"/>
    </source>
</evidence>
<evidence type="ECO:0000313" key="2">
    <source>
        <dbReference type="EMBL" id="KZS05231.1"/>
    </source>
</evidence>
<dbReference type="AlphaFoldDB" id="A0A164MP52"/>
<comment type="caution">
    <text evidence="2">The sequence shown here is derived from an EMBL/GenBank/DDBJ whole genome shotgun (WGS) entry which is preliminary data.</text>
</comment>
<feature type="region of interest" description="Disordered" evidence="1">
    <location>
        <begin position="24"/>
        <end position="43"/>
    </location>
</feature>
<dbReference type="Proteomes" id="UP000076858">
    <property type="component" value="Unassembled WGS sequence"/>
</dbReference>
<evidence type="ECO:0000313" key="3">
    <source>
        <dbReference type="Proteomes" id="UP000076858"/>
    </source>
</evidence>
<accession>A0A164MP52</accession>
<feature type="compositionally biased region" description="Basic and acidic residues" evidence="1">
    <location>
        <begin position="342"/>
        <end position="353"/>
    </location>
</feature>
<reference evidence="2 3" key="1">
    <citation type="submission" date="2016-03" db="EMBL/GenBank/DDBJ databases">
        <title>EvidentialGene: Evidence-directed Construction of Genes on Genomes.</title>
        <authorList>
            <person name="Gilbert D.G."/>
            <person name="Choi J.-H."/>
            <person name="Mockaitis K."/>
            <person name="Colbourne J."/>
            <person name="Pfrender M."/>
        </authorList>
    </citation>
    <scope>NUCLEOTIDE SEQUENCE [LARGE SCALE GENOMIC DNA]</scope>
    <source>
        <strain evidence="2 3">Xinb3</strain>
        <tissue evidence="2">Complete organism</tissue>
    </source>
</reference>
<dbReference type="EMBL" id="LRGB01002992">
    <property type="protein sequence ID" value="KZS05231.1"/>
    <property type="molecule type" value="Genomic_DNA"/>
</dbReference>
<protein>
    <recommendedName>
        <fullName evidence="4">Retrotransposon gag domain-containing protein</fullName>
    </recommendedName>
</protein>
<feature type="compositionally biased region" description="Basic and acidic residues" evidence="1">
    <location>
        <begin position="284"/>
        <end position="297"/>
    </location>
</feature>
<proteinExistence type="predicted"/>
<name>A0A164MP52_9CRUS</name>
<feature type="region of interest" description="Disordered" evidence="1">
    <location>
        <begin position="284"/>
        <end position="353"/>
    </location>
</feature>
<keyword evidence="3" id="KW-1185">Reference proteome</keyword>
<organism evidence="2 3">
    <name type="scientific">Daphnia magna</name>
    <dbReference type="NCBI Taxonomy" id="35525"/>
    <lineage>
        <taxon>Eukaryota</taxon>
        <taxon>Metazoa</taxon>
        <taxon>Ecdysozoa</taxon>
        <taxon>Arthropoda</taxon>
        <taxon>Crustacea</taxon>
        <taxon>Branchiopoda</taxon>
        <taxon>Diplostraca</taxon>
        <taxon>Cladocera</taxon>
        <taxon>Anomopoda</taxon>
        <taxon>Daphniidae</taxon>
        <taxon>Daphnia</taxon>
    </lineage>
</organism>
<dbReference type="PANTHER" id="PTHR33223:SF6">
    <property type="entry name" value="CCHC-TYPE DOMAIN-CONTAINING PROTEIN"/>
    <property type="match status" value="1"/>
</dbReference>
<sequence length="479" mass="55578">MENEILRQNLEDKIQDNHNLRAQAQARAEPVDVTDRRQTPDQPMVANDDLRALTAVSSRREETQNIPIYSGNVNDQPIGVWLRDAEAITTIHEWSEDNRKKFFPTRLKGTSLSWHLECKKQFSRETYNDWRNAPREHFKHPTNKIKQKTKLFSVKQAPNQSMRHFLDKITRAYKQIIRIGKKKHRNPTMSLRSTSGNVVIASRTSFPFEKNPWQIQIEEEDIHNTVFTAESGHFDLIELVKSKLIVAQSRKKHNYDRSLKVCSFEPKSSLIKRNETSDREILHEWKSKEDAEGEAKEPPGNSTGEKNEEYGIRNENTQNMGETGKEPEGRNEDENNEDEENESKGESRGGIPKEGEEAVALHLEQTMKMVISSFLIAIDVVLVQPLTINTCNCSQSIVKDTIDLEDPEYCSHPEPVEASWKINYRLLTKNREPITWERYCHTGLQHCIYLKQKNNTRNERNERVELYLTSTCLAEEEPL</sequence>
<feature type="compositionally biased region" description="Basic and acidic residues" evidence="1">
    <location>
        <begin position="323"/>
        <end position="333"/>
    </location>
</feature>
<evidence type="ECO:0000256" key="1">
    <source>
        <dbReference type="SAM" id="MobiDB-lite"/>
    </source>
</evidence>